<keyword evidence="2" id="KW-1185">Reference proteome</keyword>
<evidence type="ECO:0000313" key="2">
    <source>
        <dbReference type="Proteomes" id="UP000007306"/>
    </source>
</evidence>
<organism evidence="1 2">
    <name type="scientific">Oryza glaberrima</name>
    <name type="common">African rice</name>
    <dbReference type="NCBI Taxonomy" id="4538"/>
    <lineage>
        <taxon>Eukaryota</taxon>
        <taxon>Viridiplantae</taxon>
        <taxon>Streptophyta</taxon>
        <taxon>Embryophyta</taxon>
        <taxon>Tracheophyta</taxon>
        <taxon>Spermatophyta</taxon>
        <taxon>Magnoliopsida</taxon>
        <taxon>Liliopsida</taxon>
        <taxon>Poales</taxon>
        <taxon>Poaceae</taxon>
        <taxon>BOP clade</taxon>
        <taxon>Oryzoideae</taxon>
        <taxon>Oryzeae</taxon>
        <taxon>Oryzinae</taxon>
        <taxon>Oryza</taxon>
    </lineage>
</organism>
<dbReference type="HOGENOM" id="CLU_1654876_0_0_1"/>
<dbReference type="AlphaFoldDB" id="I1R0Q7"/>
<reference evidence="1 2" key="2">
    <citation type="submission" date="2018-04" db="EMBL/GenBank/DDBJ databases">
        <title>OglaRS2 (Oryza glaberrima Reference Sequence Version 2).</title>
        <authorList>
            <person name="Zhang J."/>
            <person name="Kudrna D."/>
            <person name="Lee S."/>
            <person name="Talag J."/>
            <person name="Rajasekar S."/>
            <person name="Wing R.A."/>
        </authorList>
    </citation>
    <scope>NUCLEOTIDE SEQUENCE [LARGE SCALE GENOMIC DNA]</scope>
    <source>
        <strain evidence="1 2">cv. IRGC 96717</strain>
    </source>
</reference>
<protein>
    <submittedName>
        <fullName evidence="1">Uncharacterized protein</fullName>
    </submittedName>
</protein>
<dbReference type="EnsemblPlants" id="ORGLA11G0134900.1">
    <property type="protein sequence ID" value="ORGLA11G0134900.1"/>
    <property type="gene ID" value="ORGLA11G0134900"/>
</dbReference>
<sequence length="163" mass="18483">MKGTMQGVDCLPRVQHSWSMVGKGLTGDKVAVRTGFVPERIGDQSASNTETILIWFRLVTTMFKMPPVRLKVETLVSASLEKRQPALLLPTWPWWWMMLLQLQQPLLTTSGLDAATNCARAVPSFDRDRPNFLLTSKKHNHELQLINWSTPPALPTDRVIVDY</sequence>
<dbReference type="Proteomes" id="UP000007306">
    <property type="component" value="Chromosome 11"/>
</dbReference>
<accession>I1R0Q7</accession>
<reference evidence="1" key="1">
    <citation type="submission" date="2015-06" db="UniProtKB">
        <authorList>
            <consortium name="EnsemblPlants"/>
        </authorList>
    </citation>
    <scope>IDENTIFICATION</scope>
</reference>
<dbReference type="Gramene" id="ORGLA11G0134900.1">
    <property type="protein sequence ID" value="ORGLA11G0134900.1"/>
    <property type="gene ID" value="ORGLA11G0134900"/>
</dbReference>
<name>I1R0Q7_ORYGL</name>
<evidence type="ECO:0000313" key="1">
    <source>
        <dbReference type="EnsemblPlants" id="ORGLA11G0134900.1"/>
    </source>
</evidence>
<proteinExistence type="predicted"/>